<protein>
    <recommendedName>
        <fullName evidence="4">E2F-associated phosphoprotein</fullName>
    </recommendedName>
</protein>
<evidence type="ECO:0008006" key="4">
    <source>
        <dbReference type="Google" id="ProtNLM"/>
    </source>
</evidence>
<dbReference type="PANTHER" id="PTHR15967:SF0">
    <property type="entry name" value="E2F-ASSOCIATED PHOSPHOPROTEIN"/>
    <property type="match status" value="1"/>
</dbReference>
<dbReference type="Proteomes" id="UP000825935">
    <property type="component" value="Chromosome 18"/>
</dbReference>
<feature type="region of interest" description="Disordered" evidence="1">
    <location>
        <begin position="1"/>
        <end position="44"/>
    </location>
</feature>
<name>A0A8T2SR56_CERRI</name>
<gene>
    <name evidence="2" type="ORF">KP509_18G066300</name>
</gene>
<accession>A0A8T2SR56</accession>
<dbReference type="PANTHER" id="PTHR15967">
    <property type="entry name" value="E2F-ASSOCIATED PHOSPHOPROTEIN"/>
    <property type="match status" value="1"/>
</dbReference>
<dbReference type="EMBL" id="CM035423">
    <property type="protein sequence ID" value="KAH7366174.1"/>
    <property type="molecule type" value="Genomic_DNA"/>
</dbReference>
<dbReference type="InterPro" id="IPR019370">
    <property type="entry name" value="E2F-assoc_phosphoprotein"/>
</dbReference>
<feature type="compositionally biased region" description="Polar residues" evidence="1">
    <location>
        <begin position="1"/>
        <end position="15"/>
    </location>
</feature>
<dbReference type="GO" id="GO:0005634">
    <property type="term" value="C:nucleus"/>
    <property type="evidence" value="ECO:0007669"/>
    <property type="project" value="TreeGrafter"/>
</dbReference>
<evidence type="ECO:0000256" key="1">
    <source>
        <dbReference type="SAM" id="MobiDB-lite"/>
    </source>
</evidence>
<keyword evidence="3" id="KW-1185">Reference proteome</keyword>
<dbReference type="OrthoDB" id="122464at2759"/>
<dbReference type="Pfam" id="PF10238">
    <property type="entry name" value="Eapp_C"/>
    <property type="match status" value="1"/>
</dbReference>
<reference evidence="2" key="1">
    <citation type="submission" date="2021-08" db="EMBL/GenBank/DDBJ databases">
        <title>WGS assembly of Ceratopteris richardii.</title>
        <authorList>
            <person name="Marchant D.B."/>
            <person name="Chen G."/>
            <person name="Jenkins J."/>
            <person name="Shu S."/>
            <person name="Leebens-Mack J."/>
            <person name="Grimwood J."/>
            <person name="Schmutz J."/>
            <person name="Soltis P."/>
            <person name="Soltis D."/>
            <person name="Chen Z.-H."/>
        </authorList>
    </citation>
    <scope>NUCLEOTIDE SEQUENCE</scope>
    <source>
        <strain evidence="2">Whitten #5841</strain>
        <tissue evidence="2">Leaf</tissue>
    </source>
</reference>
<dbReference type="OMA" id="IFVVNCK"/>
<evidence type="ECO:0000313" key="2">
    <source>
        <dbReference type="EMBL" id="KAH7366174.1"/>
    </source>
</evidence>
<proteinExistence type="predicted"/>
<feature type="compositionally biased region" description="Polar residues" evidence="1">
    <location>
        <begin position="115"/>
        <end position="124"/>
    </location>
</feature>
<dbReference type="AlphaFoldDB" id="A0A8T2SR56"/>
<sequence length="162" mass="18205">MSETEPSATQKTVSKASALVDFSGSSDEELDETPPEFYDAQMDDRDQAWVERKRKGRKSDALLSCPACFTTLCIDCQRHEKIVTQYRAMFVLNCKIVEGKSQGIKDRKRKRKTKNSAQSGSSNANMADNIFRPVSCSVCGTEVAVIDKEEVYHFYNVLPSFV</sequence>
<organism evidence="2 3">
    <name type="scientific">Ceratopteris richardii</name>
    <name type="common">Triangle waterfern</name>
    <dbReference type="NCBI Taxonomy" id="49495"/>
    <lineage>
        <taxon>Eukaryota</taxon>
        <taxon>Viridiplantae</taxon>
        <taxon>Streptophyta</taxon>
        <taxon>Embryophyta</taxon>
        <taxon>Tracheophyta</taxon>
        <taxon>Polypodiopsida</taxon>
        <taxon>Polypodiidae</taxon>
        <taxon>Polypodiales</taxon>
        <taxon>Pteridineae</taxon>
        <taxon>Pteridaceae</taxon>
        <taxon>Parkerioideae</taxon>
        <taxon>Ceratopteris</taxon>
    </lineage>
</organism>
<feature type="region of interest" description="Disordered" evidence="1">
    <location>
        <begin position="105"/>
        <end position="124"/>
    </location>
</feature>
<comment type="caution">
    <text evidence="2">The sequence shown here is derived from an EMBL/GenBank/DDBJ whole genome shotgun (WGS) entry which is preliminary data.</text>
</comment>
<evidence type="ECO:0000313" key="3">
    <source>
        <dbReference type="Proteomes" id="UP000825935"/>
    </source>
</evidence>